<dbReference type="Gene3D" id="3.20.20.120">
    <property type="entry name" value="Enolase-like C-terminal domain"/>
    <property type="match status" value="1"/>
</dbReference>
<dbReference type="PROSITE" id="PS00909">
    <property type="entry name" value="MR_MLE_2"/>
    <property type="match status" value="1"/>
</dbReference>
<reference evidence="5" key="1">
    <citation type="submission" date="2016-10" db="EMBL/GenBank/DDBJ databases">
        <authorList>
            <person name="Varghese N."/>
            <person name="Submissions S."/>
        </authorList>
    </citation>
    <scope>NUCLEOTIDE SEQUENCE [LARGE SCALE GENOMIC DNA]</scope>
    <source>
        <strain evidence="5">CGMCC 1.6963</strain>
    </source>
</reference>
<organism evidence="4 5">
    <name type="scientific">Pedococcus cremeus</name>
    <dbReference type="NCBI Taxonomy" id="587636"/>
    <lineage>
        <taxon>Bacteria</taxon>
        <taxon>Bacillati</taxon>
        <taxon>Actinomycetota</taxon>
        <taxon>Actinomycetes</taxon>
        <taxon>Micrococcales</taxon>
        <taxon>Intrasporangiaceae</taxon>
        <taxon>Pedococcus</taxon>
    </lineage>
</organism>
<dbReference type="InterPro" id="IPR029065">
    <property type="entry name" value="Enolase_C-like"/>
</dbReference>
<dbReference type="RefSeq" id="WP_091758728.1">
    <property type="nucleotide sequence ID" value="NZ_FOHB01000004.1"/>
</dbReference>
<sequence>MTAISTNSTGNTTGSDPARPAAETVIRTVETFLVAPRWLFVRIETEGGIVGWGEATCEGRSETVRTAVDQLAELVVGRDALRIEDHWQVMTKGSFYRGGPILASAVSGIDQALWDIAGKHFGAPVHQLLGGPVRDRIRVYGWVGGDEPAEVADHIAEQVEAGLTAVKMNASGRMSPVATVAELDGVVERVAAAREVLGHHRDVAVDFHGRFTLANARRVAPLLEPFRPFFLEEPVVPENSHLIGDFVRSTTTPVSTGERLYSRQEFLPVLQAGIAVAQPDLSHAGGITEVRKIAALAEVYDVQLAPHCPLGPLALASCLQVGFATPNYLIQEQSIGIHYNQGAEVLDYVVDPEPLQFVDGHIERLTAPGLGVEVDEQAVRAADKRGHAWRGPVWRHADGSFAEW</sequence>
<dbReference type="InterPro" id="IPR034593">
    <property type="entry name" value="DgoD-like"/>
</dbReference>
<dbReference type="NCBIfam" id="NF010624">
    <property type="entry name" value="PRK14017.1"/>
    <property type="match status" value="1"/>
</dbReference>
<name>A0A1H9VVC9_9MICO</name>
<dbReference type="OrthoDB" id="9802699at2"/>
<keyword evidence="5" id="KW-1185">Reference proteome</keyword>
<dbReference type="Pfam" id="PF13378">
    <property type="entry name" value="MR_MLE_C"/>
    <property type="match status" value="1"/>
</dbReference>
<dbReference type="SMART" id="SM00922">
    <property type="entry name" value="MR_MLE"/>
    <property type="match status" value="1"/>
</dbReference>
<proteinExistence type="predicted"/>
<dbReference type="PROSITE" id="PS00908">
    <property type="entry name" value="MR_MLE_1"/>
    <property type="match status" value="1"/>
</dbReference>
<dbReference type="GO" id="GO:0016829">
    <property type="term" value="F:lyase activity"/>
    <property type="evidence" value="ECO:0007669"/>
    <property type="project" value="UniProtKB-KW"/>
</dbReference>
<dbReference type="AlphaFoldDB" id="A0A1H9VVC9"/>
<dbReference type="InterPro" id="IPR018110">
    <property type="entry name" value="Mandel_Rmase/mucon_lact_enz_CS"/>
</dbReference>
<feature type="compositionally biased region" description="Low complexity" evidence="2">
    <location>
        <begin position="1"/>
        <end position="15"/>
    </location>
</feature>
<dbReference type="InterPro" id="IPR029017">
    <property type="entry name" value="Enolase-like_N"/>
</dbReference>
<dbReference type="InterPro" id="IPR013341">
    <property type="entry name" value="Mandelate_racemase_N_dom"/>
</dbReference>
<dbReference type="EMBL" id="FOHB01000004">
    <property type="protein sequence ID" value="SES25562.1"/>
    <property type="molecule type" value="Genomic_DNA"/>
</dbReference>
<dbReference type="STRING" id="587636.SAMN05216199_2588"/>
<evidence type="ECO:0000313" key="5">
    <source>
        <dbReference type="Proteomes" id="UP000199019"/>
    </source>
</evidence>
<protein>
    <submittedName>
        <fullName evidence="4">Galactonate dehydratase</fullName>
    </submittedName>
</protein>
<dbReference type="SUPFAM" id="SSF51604">
    <property type="entry name" value="Enolase C-terminal domain-like"/>
    <property type="match status" value="1"/>
</dbReference>
<feature type="region of interest" description="Disordered" evidence="2">
    <location>
        <begin position="1"/>
        <end position="21"/>
    </location>
</feature>
<evidence type="ECO:0000313" key="4">
    <source>
        <dbReference type="EMBL" id="SES25562.1"/>
    </source>
</evidence>
<feature type="domain" description="Mandelate racemase/muconate lactonizing enzyme C-terminal" evidence="3">
    <location>
        <begin position="148"/>
        <end position="253"/>
    </location>
</feature>
<dbReference type="InterPro" id="IPR036849">
    <property type="entry name" value="Enolase-like_C_sf"/>
</dbReference>
<gene>
    <name evidence="4" type="ORF">SAMN05216199_2588</name>
</gene>
<dbReference type="SFLD" id="SFLDS00001">
    <property type="entry name" value="Enolase"/>
    <property type="match status" value="1"/>
</dbReference>
<keyword evidence="1" id="KW-0456">Lyase</keyword>
<dbReference type="InterPro" id="IPR013342">
    <property type="entry name" value="Mandelate_racemase_C"/>
</dbReference>
<dbReference type="Gene3D" id="3.30.390.10">
    <property type="entry name" value="Enolase-like, N-terminal domain"/>
    <property type="match status" value="1"/>
</dbReference>
<accession>A0A1H9VVC9</accession>
<dbReference type="GO" id="GO:0009063">
    <property type="term" value="P:amino acid catabolic process"/>
    <property type="evidence" value="ECO:0007669"/>
    <property type="project" value="InterPro"/>
</dbReference>
<dbReference type="Proteomes" id="UP000199019">
    <property type="component" value="Unassembled WGS sequence"/>
</dbReference>
<evidence type="ECO:0000259" key="3">
    <source>
        <dbReference type="SMART" id="SM00922"/>
    </source>
</evidence>
<dbReference type="PANTHER" id="PTHR48080:SF2">
    <property type="entry name" value="D-GALACTONATE DEHYDRATASE"/>
    <property type="match status" value="1"/>
</dbReference>
<dbReference type="SUPFAM" id="SSF54826">
    <property type="entry name" value="Enolase N-terminal domain-like"/>
    <property type="match status" value="1"/>
</dbReference>
<evidence type="ECO:0000256" key="1">
    <source>
        <dbReference type="ARBA" id="ARBA00023239"/>
    </source>
</evidence>
<dbReference type="PANTHER" id="PTHR48080">
    <property type="entry name" value="D-GALACTONATE DEHYDRATASE-RELATED"/>
    <property type="match status" value="1"/>
</dbReference>
<dbReference type="Pfam" id="PF02746">
    <property type="entry name" value="MR_MLE_N"/>
    <property type="match status" value="1"/>
</dbReference>
<dbReference type="SFLD" id="SFLDG00179">
    <property type="entry name" value="mandelate_racemase"/>
    <property type="match status" value="1"/>
</dbReference>
<evidence type="ECO:0000256" key="2">
    <source>
        <dbReference type="SAM" id="MobiDB-lite"/>
    </source>
</evidence>